<feature type="compositionally biased region" description="Low complexity" evidence="1">
    <location>
        <begin position="792"/>
        <end position="805"/>
    </location>
</feature>
<dbReference type="Gene3D" id="3.40.50.12780">
    <property type="entry name" value="N-terminal domain of ligase-like"/>
    <property type="match status" value="2"/>
</dbReference>
<dbReference type="GO" id="GO:0016874">
    <property type="term" value="F:ligase activity"/>
    <property type="evidence" value="ECO:0007669"/>
    <property type="project" value="UniProtKB-KW"/>
</dbReference>
<reference evidence="5" key="1">
    <citation type="submission" date="2019-02" db="EMBL/GenBank/DDBJ databases">
        <title>FDA dAtabase for Regulatory Grade micrObial Sequences (FDA-ARGOS): Supporting development and validation of Infectious Disease Dx tests.</title>
        <authorList>
            <person name="Duncan R."/>
            <person name="Fisher C."/>
            <person name="Tallon L."/>
            <person name="Sadzewicz L."/>
            <person name="Sengamalay N."/>
            <person name="Ott S."/>
            <person name="Godinez A."/>
            <person name="Nagaraj S."/>
            <person name="Vavikolanu K."/>
            <person name="Vyas G."/>
            <person name="Nadendla S."/>
            <person name="Aluvathingal J."/>
            <person name="Sichtig H."/>
        </authorList>
    </citation>
    <scope>NUCLEOTIDE SEQUENCE [LARGE SCALE GENOMIC DNA]</scope>
    <source>
        <strain evidence="5">FDAARGOS_360</strain>
    </source>
</reference>
<dbReference type="SUPFAM" id="SSF56801">
    <property type="entry name" value="Acetyl-CoA synthetase-like"/>
    <property type="match status" value="1"/>
</dbReference>
<feature type="compositionally biased region" description="Low complexity" evidence="1">
    <location>
        <begin position="693"/>
        <end position="707"/>
    </location>
</feature>
<dbReference type="Pfam" id="PF00501">
    <property type="entry name" value="AMP-binding"/>
    <property type="match status" value="2"/>
</dbReference>
<dbReference type="InterPro" id="IPR042099">
    <property type="entry name" value="ANL_N_sf"/>
</dbReference>
<dbReference type="Proteomes" id="UP000601710">
    <property type="component" value="Chromosome 1"/>
</dbReference>
<accession>A0A504XPE3</accession>
<feature type="compositionally biased region" description="Low complexity" evidence="1">
    <location>
        <begin position="883"/>
        <end position="907"/>
    </location>
</feature>
<feature type="region of interest" description="Disordered" evidence="1">
    <location>
        <begin position="1506"/>
        <end position="1526"/>
    </location>
</feature>
<feature type="region of interest" description="Disordered" evidence="1">
    <location>
        <begin position="519"/>
        <end position="584"/>
    </location>
</feature>
<gene>
    <name evidence="4" type="ORF">CGC20_4450</name>
    <name evidence="3" type="ORF">LDHU3_01.0630</name>
</gene>
<reference evidence="3" key="3">
    <citation type="submission" date="2020-06" db="EMBL/GenBank/DDBJ databases">
        <authorList>
            <person name="Camacho E."/>
            <person name="Gonzalez-de la Fuente S."/>
            <person name="Rastrojo A."/>
            <person name="Peiro-Pastor R."/>
            <person name="Solana JC."/>
            <person name="Tabera L."/>
            <person name="Gamarro F."/>
            <person name="Carrasco-Ramiro F."/>
            <person name="Requena JM."/>
            <person name="Aguado B."/>
        </authorList>
    </citation>
    <scope>NUCLEOTIDE SEQUENCE</scope>
</reference>
<dbReference type="EMBL" id="LR812621">
    <property type="protein sequence ID" value="CAC5426929.1"/>
    <property type="molecule type" value="Genomic_DNA"/>
</dbReference>
<dbReference type="PANTHER" id="PTHR24094">
    <property type="entry name" value="SECRETED PROTEIN"/>
    <property type="match status" value="1"/>
</dbReference>
<dbReference type="PANTHER" id="PTHR24094:SF15">
    <property type="entry name" value="AMP-DEPENDENT SYNTHETASE_LIGASE DOMAIN-CONTAINING PROTEIN-RELATED"/>
    <property type="match status" value="1"/>
</dbReference>
<dbReference type="Proteomes" id="UP000318821">
    <property type="component" value="Unassembled WGS sequence"/>
</dbReference>
<feature type="compositionally biased region" description="Low complexity" evidence="1">
    <location>
        <begin position="1506"/>
        <end position="1516"/>
    </location>
</feature>
<evidence type="ECO:0000313" key="4">
    <source>
        <dbReference type="EMBL" id="TPP49208.1"/>
    </source>
</evidence>
<feature type="compositionally biased region" description="Basic and acidic residues" evidence="1">
    <location>
        <begin position="711"/>
        <end position="724"/>
    </location>
</feature>
<organism evidence="4 5">
    <name type="scientific">Leishmania donovani</name>
    <dbReference type="NCBI Taxonomy" id="5661"/>
    <lineage>
        <taxon>Eukaryota</taxon>
        <taxon>Discoba</taxon>
        <taxon>Euglenozoa</taxon>
        <taxon>Kinetoplastea</taxon>
        <taxon>Metakinetoplastina</taxon>
        <taxon>Trypanosomatida</taxon>
        <taxon>Trypanosomatidae</taxon>
        <taxon>Leishmaniinae</taxon>
        <taxon>Leishmania</taxon>
    </lineage>
</organism>
<feature type="compositionally biased region" description="Polar residues" evidence="1">
    <location>
        <begin position="85"/>
        <end position="97"/>
    </location>
</feature>
<feature type="region of interest" description="Disordered" evidence="1">
    <location>
        <begin position="47"/>
        <end position="97"/>
    </location>
</feature>
<proteinExistence type="predicted"/>
<evidence type="ECO:0000256" key="1">
    <source>
        <dbReference type="SAM" id="MobiDB-lite"/>
    </source>
</evidence>
<feature type="domain" description="AMP-dependent synthetase/ligase" evidence="2">
    <location>
        <begin position="582"/>
        <end position="718"/>
    </location>
</feature>
<dbReference type="VEuPathDB" id="TriTrypDB:LDHU3_01.0630"/>
<evidence type="ECO:0000313" key="3">
    <source>
        <dbReference type="EMBL" id="CAC5426929.1"/>
    </source>
</evidence>
<dbReference type="EMBL" id="RHLD01000060">
    <property type="protein sequence ID" value="TPP49208.1"/>
    <property type="molecule type" value="Genomic_DNA"/>
</dbReference>
<evidence type="ECO:0000313" key="5">
    <source>
        <dbReference type="Proteomes" id="UP000318821"/>
    </source>
</evidence>
<name>A0A504XPE3_LEIDO</name>
<reference evidence="4" key="2">
    <citation type="submission" date="2019-02" db="EMBL/GenBank/DDBJ databases">
        <title>FDA dAtabase for Regulatory Grade micrObial Sequences (FDA-ARGOS): Supporting development and validation of Infectious Disease Dx tests.</title>
        <authorList>
            <person name="Duncan R."/>
            <person name="Fisher C."/>
            <person name="Tallon L.J."/>
            <person name="Sadzewicz L."/>
            <person name="Sengamalay N."/>
            <person name="Ott S."/>
            <person name="Godinez A."/>
            <person name="Nagaraj S."/>
            <person name="Nadendla S."/>
            <person name="Sichtig H."/>
        </authorList>
    </citation>
    <scope>NUCLEOTIDE SEQUENCE</scope>
    <source>
        <strain evidence="4">FDAARGOS_360</strain>
    </source>
</reference>
<dbReference type="InterPro" id="IPR000873">
    <property type="entry name" value="AMP-dep_synth/lig_dom"/>
</dbReference>
<feature type="compositionally biased region" description="Polar residues" evidence="1">
    <location>
        <begin position="53"/>
        <end position="65"/>
    </location>
</feature>
<dbReference type="VEuPathDB" id="TriTrypDB:LdCL_010010500"/>
<dbReference type="VEuPathDB" id="TriTrypDB:LdBPK_010550.1"/>
<feature type="compositionally biased region" description="Basic and acidic residues" evidence="1">
    <location>
        <begin position="807"/>
        <end position="827"/>
    </location>
</feature>
<feature type="region of interest" description="Disordered" evidence="1">
    <location>
        <begin position="873"/>
        <end position="910"/>
    </location>
</feature>
<protein>
    <submittedName>
        <fullName evidence="4">AMP-binding enzyme family protein</fullName>
    </submittedName>
    <submittedName>
        <fullName evidence="3">Long-chain-fatty-acid-CoA_ligase_putative/GeneDB: LmjF.01.0530</fullName>
    </submittedName>
</protein>
<sequence length="1618" mass="170558">MGALLVTLLQCRNNQSLYPNLSATQHNQYVSCRQPCSVPLLPDARAYGRQSHQHSSLMTSTTATVPTDAVGDEATSGPPVARRVQPTNAGTPSSTSFAGVVSDMRGAEKQLFNLSKVCEEGGVTGVTTADADGDAAAAISRLLLARLLATKSTPTPPSTDSLHPQLQNRAAQKPAVDNALCTNTLPTVPPLSSAWMASSPSATPPTQPQNCPSLPSTTVFMPSATAAAPLAPTAPSKGQCSNGTESPLAMLLPVASMPTLAAAGGLTLTSQDAPVAKDGDTVKRMALPGDNAAAARPDEANDAGCSVDIDDDELGPMDCADAFQYFFDEDEGAYRDVESAVYAAPQMAHVPMPVLRDHYLNLRTALYTEKSSAALTAPSVPPLLGGSVAPTIPSIFLLGASANVRGGGVAMKMAAWSPTQPPPQQQALKALCCPQQTPLSLHDALRASITRALLETGEGLDGDAHDAAAAADTPSGLQPGAGRFVSLVEEMAAACRRISAAPYVCWRSVDRVTALPPENPLWRRLHNGGGSRVDNARGEAEDDTSCPPVSDAPRKRRSHPSALPDGDGGSGTEAHPPSSQQQSESLSLYYLGPQQYMTAAVWWSRVEAFGFGLRSTGLRPGDLIGIVEDTRWEWLVTCYAAWSVGLVVVVFDSSARTMARVAMDTAPDMKAVVCSPTVHRDLRRHYDAAAAAARSARAPAPVTPTTAYDMTDCHGGEEGNDQRPHSACASGEAAAATRTGQRGKHDSAEATATSERAAAKPRTKQPAPSPMFIVIRSAGPPRGGRSDGGDGHASAAAAPRSWWSRTSMRERQPSHQAHDVTAEGHDEVVDEEGEDEEEEALWWSDVLMHGETKLKAWRQRKLRERRLQHQQQARLRHLKPQQRGARAAGASVGGNAVASSPPSSASLRRPRLCGGIGTDDLRGAAFAAAASQDGSAASVATSAWPGPTEAVSDSGTATACATSCAANTTPTMLVGVAAATRDGKSGGSARFAANDAARRASVPLRERNALTASPLRGSGVRSPGALPAASALAGSAPTIAAPLMMIDDGLPQLPLAPLQPDDLAFILYTEGDPKGVLLTHGAVKASVAAYHEYLNSTDVDGDDGLRRVAGGGDTLTSTAITSKNSFSTAESAGRGGQGSSRIARYTTACMPALRSRTAPVGRPSYMAYLPLHDVCEFVAETASLLRGLLVCYGTRRTLFDTWARPHGDLTEYKPTIFPALPATLARLRRTVESMVSTGYRQLLFEAAYEARRQAMRRGLQTPFLLSTIFAPSRKLLGGRCRLVLIRGGPGAAALHPRDQEYVEVVCGASLVQSYGVAEAAGCGLQQAYCATQLDSIGGPLGPVHVKMRDVFATGAAFVGSAATAAAASSGGCSPVWSGWTHQSERPTGELLLRGPTVMAGYYRQPERTAAVLEKSGWLHTEEVVERCPDGSFRRIASLRPHHATTSNGHCIALEPLEALYAQHPLCLEGGVCVLVHPYRRYVCALVLTDERRLRDFLQTTAAAAAALPSPHSQPSSPTSPLPSSPSPQRLLNWAAFAGEGWPQCLGDPALNQAAAASLAAWATQHGEAAPHERVRHVRVLYDVWDVAHHTRTATGRLFRPAIHYRYRGVIQELFADED</sequence>
<feature type="region of interest" description="Disordered" evidence="1">
    <location>
        <begin position="693"/>
        <end position="833"/>
    </location>
</feature>
<feature type="compositionally biased region" description="Low complexity" evidence="1">
    <location>
        <begin position="727"/>
        <end position="736"/>
    </location>
</feature>
<keyword evidence="3" id="KW-0436">Ligase</keyword>
<feature type="domain" description="AMP-dependent synthetase/ligase" evidence="2">
    <location>
        <begin position="1159"/>
        <end position="1402"/>
    </location>
</feature>
<evidence type="ECO:0000259" key="2">
    <source>
        <dbReference type="Pfam" id="PF00501"/>
    </source>
</evidence>